<dbReference type="PROSITE" id="PS00498">
    <property type="entry name" value="TYROSINASE_2"/>
    <property type="match status" value="1"/>
</dbReference>
<dbReference type="SUPFAM" id="SSF48050">
    <property type="entry name" value="Hemocyanin, N-terminal domain"/>
    <property type="match status" value="1"/>
</dbReference>
<dbReference type="GO" id="GO:0005576">
    <property type="term" value="C:extracellular region"/>
    <property type="evidence" value="ECO:0007669"/>
    <property type="project" value="UniProtKB-SubCell"/>
</dbReference>
<dbReference type="InterPro" id="IPR002172">
    <property type="entry name" value="LDrepeatLR_classA_rpt"/>
</dbReference>
<comment type="similarity">
    <text evidence="3">Belongs to the tyrosinase family.</text>
</comment>
<dbReference type="GO" id="GO:0046872">
    <property type="term" value="F:metal ion binding"/>
    <property type="evidence" value="ECO:0007669"/>
    <property type="project" value="UniProtKB-KW"/>
</dbReference>
<evidence type="ECO:0000256" key="9">
    <source>
        <dbReference type="ARBA" id="ARBA00023157"/>
    </source>
</evidence>
<dbReference type="InterPro" id="IPR000896">
    <property type="entry name" value="Hemocyanin/hexamerin_mid_dom"/>
</dbReference>
<dbReference type="EMBL" id="WJQU01000002">
    <property type="protein sequence ID" value="KAJ6642536.1"/>
    <property type="molecule type" value="Genomic_DNA"/>
</dbReference>
<dbReference type="OrthoDB" id="8119704at2759"/>
<dbReference type="InterPro" id="IPR036055">
    <property type="entry name" value="LDL_receptor-like_sf"/>
</dbReference>
<keyword evidence="7" id="KW-0186">Copper</keyword>
<accession>A0A9Q0N3N6</accession>
<dbReference type="FunFam" id="1.10.1280.10:FF:000004">
    <property type="entry name" value="Hemocyanin subunit 2"/>
    <property type="match status" value="1"/>
</dbReference>
<dbReference type="Proteomes" id="UP001151699">
    <property type="component" value="Chromosome B"/>
</dbReference>
<dbReference type="PROSITE" id="PS50068">
    <property type="entry name" value="LDLRA_2"/>
    <property type="match status" value="1"/>
</dbReference>
<dbReference type="CDD" id="cd00041">
    <property type="entry name" value="CUB"/>
    <property type="match status" value="1"/>
</dbReference>
<dbReference type="SUPFAM" id="SSF48056">
    <property type="entry name" value="Di-copper centre-containing domain"/>
    <property type="match status" value="1"/>
</dbReference>
<dbReference type="PROSITE" id="PS01209">
    <property type="entry name" value="LDLRA_1"/>
    <property type="match status" value="1"/>
</dbReference>
<dbReference type="PANTHER" id="PTHR11511">
    <property type="entry name" value="LARVAL STORAGE PROTEIN/PHENOLOXIDASE"/>
    <property type="match status" value="1"/>
</dbReference>
<dbReference type="Pfam" id="PF25090">
    <property type="entry name" value="DUF7805"/>
    <property type="match status" value="1"/>
</dbReference>
<evidence type="ECO:0000256" key="2">
    <source>
        <dbReference type="ARBA" id="ARBA00004613"/>
    </source>
</evidence>
<dbReference type="SMART" id="SM00192">
    <property type="entry name" value="LDLa"/>
    <property type="match status" value="1"/>
</dbReference>
<comment type="caution">
    <text evidence="10">Lacks conserved residue(s) required for the propagation of feature annotation.</text>
</comment>
<evidence type="ECO:0000313" key="12">
    <source>
        <dbReference type="EMBL" id="KAJ6642536.1"/>
    </source>
</evidence>
<dbReference type="InterPro" id="IPR035914">
    <property type="entry name" value="Sperma_CUB_dom_sf"/>
</dbReference>
<dbReference type="GO" id="GO:0006582">
    <property type="term" value="P:melanin metabolic process"/>
    <property type="evidence" value="ECO:0007669"/>
    <property type="project" value="UniProtKB-ARBA"/>
</dbReference>
<comment type="cofactor">
    <cofactor evidence="1">
        <name>Cu(2+)</name>
        <dbReference type="ChEBI" id="CHEBI:29036"/>
    </cofactor>
</comment>
<evidence type="ECO:0000256" key="8">
    <source>
        <dbReference type="ARBA" id="ARBA00023033"/>
    </source>
</evidence>
<evidence type="ECO:0000256" key="3">
    <source>
        <dbReference type="ARBA" id="ARBA00009928"/>
    </source>
</evidence>
<feature type="domain" description="CUB" evidence="11">
    <location>
        <begin position="780"/>
        <end position="906"/>
    </location>
</feature>
<keyword evidence="4" id="KW-0964">Secreted</keyword>
<dbReference type="SUPFAM" id="SSF81296">
    <property type="entry name" value="E set domains"/>
    <property type="match status" value="1"/>
</dbReference>
<dbReference type="SUPFAM" id="SSF49854">
    <property type="entry name" value="Spermadhesin, CUB domain"/>
    <property type="match status" value="2"/>
</dbReference>
<dbReference type="Gene3D" id="1.20.1370.10">
    <property type="entry name" value="Hemocyanin, N-terminal domain"/>
    <property type="match status" value="1"/>
</dbReference>
<name>A0A9Q0N3N6_9DIPT</name>
<dbReference type="Pfam" id="PF00372">
    <property type="entry name" value="Hemocyanin_M"/>
    <property type="match status" value="1"/>
</dbReference>
<evidence type="ECO:0000256" key="1">
    <source>
        <dbReference type="ARBA" id="ARBA00001973"/>
    </source>
</evidence>
<dbReference type="PROSITE" id="PS00209">
    <property type="entry name" value="HEMOCYANIN_1"/>
    <property type="match status" value="1"/>
</dbReference>
<dbReference type="SUPFAM" id="SSF57424">
    <property type="entry name" value="LDL receptor-like module"/>
    <property type="match status" value="1"/>
</dbReference>
<evidence type="ECO:0000256" key="7">
    <source>
        <dbReference type="ARBA" id="ARBA00023008"/>
    </source>
</evidence>
<feature type="disulfide bond" evidence="10">
    <location>
        <begin position="64"/>
        <end position="82"/>
    </location>
</feature>
<dbReference type="Pfam" id="PF00057">
    <property type="entry name" value="Ldl_recept_a"/>
    <property type="match status" value="1"/>
</dbReference>
<keyword evidence="6" id="KW-0560">Oxidoreductase</keyword>
<feature type="disulfide bond" evidence="10">
    <location>
        <begin position="57"/>
        <end position="69"/>
    </location>
</feature>
<dbReference type="InterPro" id="IPR056707">
    <property type="entry name" value="DUF7805"/>
</dbReference>
<dbReference type="InterPro" id="IPR037020">
    <property type="entry name" value="Hemocyanin_C_sf"/>
</dbReference>
<feature type="domain" description="CUB" evidence="11">
    <location>
        <begin position="1071"/>
        <end position="1210"/>
    </location>
</feature>
<organism evidence="12 13">
    <name type="scientific">Pseudolycoriella hygida</name>
    <dbReference type="NCBI Taxonomy" id="35572"/>
    <lineage>
        <taxon>Eukaryota</taxon>
        <taxon>Metazoa</taxon>
        <taxon>Ecdysozoa</taxon>
        <taxon>Arthropoda</taxon>
        <taxon>Hexapoda</taxon>
        <taxon>Insecta</taxon>
        <taxon>Pterygota</taxon>
        <taxon>Neoptera</taxon>
        <taxon>Endopterygota</taxon>
        <taxon>Diptera</taxon>
        <taxon>Nematocera</taxon>
        <taxon>Sciaroidea</taxon>
        <taxon>Sciaridae</taxon>
        <taxon>Pseudolycoriella</taxon>
    </lineage>
</organism>
<dbReference type="PROSITE" id="PS01180">
    <property type="entry name" value="CUB"/>
    <property type="match status" value="2"/>
</dbReference>
<dbReference type="PRINTS" id="PR00187">
    <property type="entry name" value="HAEMOCYANIN"/>
</dbReference>
<dbReference type="Gene3D" id="2.60.40.1520">
    <property type="entry name" value="Hemocyanin, C-terminal domain"/>
    <property type="match status" value="1"/>
</dbReference>
<evidence type="ECO:0000256" key="6">
    <source>
        <dbReference type="ARBA" id="ARBA00023002"/>
    </source>
</evidence>
<dbReference type="InterPro" id="IPR013788">
    <property type="entry name" value="Hemocyanin/hexamerin"/>
</dbReference>
<dbReference type="CDD" id="cd00112">
    <property type="entry name" value="LDLa"/>
    <property type="match status" value="1"/>
</dbReference>
<evidence type="ECO:0000259" key="11">
    <source>
        <dbReference type="PROSITE" id="PS01180"/>
    </source>
</evidence>
<dbReference type="InterPro" id="IPR036697">
    <property type="entry name" value="Hemocyanin_N_sf"/>
</dbReference>
<keyword evidence="9 10" id="KW-1015">Disulfide bond</keyword>
<dbReference type="InterPro" id="IPR008922">
    <property type="entry name" value="Di-copper_centre_dom_sf"/>
</dbReference>
<comment type="subcellular location">
    <subcellularLocation>
        <location evidence="2">Secreted</location>
    </subcellularLocation>
</comment>
<proteinExistence type="inferred from homology"/>
<dbReference type="InterPro" id="IPR014756">
    <property type="entry name" value="Ig_E-set"/>
</dbReference>
<evidence type="ECO:0000256" key="5">
    <source>
        <dbReference type="ARBA" id="ARBA00022723"/>
    </source>
</evidence>
<protein>
    <submittedName>
        <fullName evidence="12">Phenoloxidase 2</fullName>
    </submittedName>
</protein>
<gene>
    <name evidence="12" type="primary">PPO2_2</name>
    <name evidence="12" type="ORF">Bhyg_07487</name>
</gene>
<dbReference type="InterPro" id="IPR023415">
    <property type="entry name" value="LDLR_class-A_CS"/>
</dbReference>
<comment type="caution">
    <text evidence="12">The sequence shown here is derived from an EMBL/GenBank/DDBJ whole genome shotgun (WGS) entry which is preliminary data.</text>
</comment>
<dbReference type="FunFam" id="2.60.40.1520:FF:000001">
    <property type="entry name" value="Hemocyanin subunit 2"/>
    <property type="match status" value="1"/>
</dbReference>
<reference evidence="12" key="1">
    <citation type="submission" date="2022-07" db="EMBL/GenBank/DDBJ databases">
        <authorList>
            <person name="Trinca V."/>
            <person name="Uliana J.V.C."/>
            <person name="Torres T.T."/>
            <person name="Ward R.J."/>
            <person name="Monesi N."/>
        </authorList>
    </citation>
    <scope>NUCLEOTIDE SEQUENCE</scope>
    <source>
        <strain evidence="12">HSMRA1968</strain>
        <tissue evidence="12">Whole embryos</tissue>
    </source>
</reference>
<dbReference type="PANTHER" id="PTHR11511:SF24">
    <property type="entry name" value="GH04080P"/>
    <property type="match status" value="1"/>
</dbReference>
<dbReference type="InterPro" id="IPR005204">
    <property type="entry name" value="Hemocyanin_N"/>
</dbReference>
<evidence type="ECO:0000256" key="10">
    <source>
        <dbReference type="PROSITE-ProRule" id="PRU00124"/>
    </source>
</evidence>
<evidence type="ECO:0000256" key="4">
    <source>
        <dbReference type="ARBA" id="ARBA00022525"/>
    </source>
</evidence>
<dbReference type="Gene3D" id="1.10.1280.10">
    <property type="entry name" value="Di-copper center containing domain from catechol oxidase"/>
    <property type="match status" value="1"/>
</dbReference>
<dbReference type="GO" id="GO:0004503">
    <property type="term" value="F:tyrosinase activity"/>
    <property type="evidence" value="ECO:0007669"/>
    <property type="project" value="UniProtKB-ARBA"/>
</dbReference>
<dbReference type="PROSITE" id="PS00210">
    <property type="entry name" value="HEMOCYANIN_2"/>
    <property type="match status" value="1"/>
</dbReference>
<dbReference type="InterPro" id="IPR002227">
    <property type="entry name" value="Tyrosinase_Cu-bd"/>
</dbReference>
<dbReference type="Gene3D" id="4.10.400.10">
    <property type="entry name" value="Low-density Lipoprotein Receptor"/>
    <property type="match status" value="1"/>
</dbReference>
<sequence>MFRAVRKNLVIFNDRENICQYLEISNSVFKMEKRKSKAINKPLHLQRKTLHKSTYTCAMSEYTCTNGKCIQLNQFCDGINNCGDSSDEPRFCTNAKNNLLLLFQKPREPLFTPRNGGQSTFDVPENFLTDRYKPIGTELSTRFGENVTNKVSLQPLASLPNLDFASTLSRGAGFSLFNQKHKDMAGQLTKIFMDQPDASSLLSMAAYVKDRVNVYLFQYALSVAVQNRTDTKDITLPSIVNMFPDQFVDPTAFPQAREEGSLVAQGNRQFIKIPMEFTSSEKDIEQRLAYFREDIGVNMHHWHWHLVYPGEGPANVVNKDRRGELFYYMHNQVINRYNVERMCARLERVRPLNNIRAIVPEAYFPKIVRSSNNRGYPARAANSTLQDVNRTETVVELADIERWRDRIYQAIDQGYVVDTNGRQISLRGPNGIDILGNIIESCALSPNKLLYGNLHNEGHNIIAFVHDPEQKYLEEYGVMGDVTTAMRDPIFYRWHSFIDSVFQRHKRLLPMYVPNTEIAYNGVVVTSVNVQITQGKNARPNMLLTFWQKSDVDLSTGLDFGPEGNVYAEFNHLQNAPFEYTINVENKTSAQRIGTCRIFLCPKNDEKGMPFLRFEDQRNLMIEMDKFTVYMNPGRNIIRRRSDESNVTIPYERSFRNIGSRSQPTDAAAKAQFQFCGCGWPQHMLLPKGSETGTLFHVFVMISNYELDRVQQTPDMTNPCNDAASFCGLKDQLYPDKRSMGFPFDRPSRASTLMDFKNQGTNMALGECEIRFTNALINRCNRTYYGNLGVTYNMELHRPKEDKIPYVCELNFTAAGGQHGDIIQITLESFTLGRFTSYTLDGCPDGFLQIAEASRAPVGGMWCGTSWGPVVFYSETRTLILTVKLFKLARDQSGYNFDFRLSYKILKQINDAVIKKDSIINGWRATGLQPFNFNNLNTDGLLSKSSDRTYDFKGYCLDSTSESMENTTVYQTKVDGLSSTILNPSFEHYITHEELSTVTHPEAGLLTDIKPWQNTTLPKNHYNDFSNSTALSEQLIFDGIHHISTYRDEHHPINDFQLNYSEPKHINPWNSPNYPGVYPRNLTCYYAVRQHEVPPGKHALITVRQPKGNLVWIQTQTSSTKKSEKEKLTPRISTWDECSNVQDYVTIYDGYTTRDPVILKFCGGGESVPAAISSGPELLVEFTTSPFGTFVTSPSSLHSLNGFQFEGTEEKYRSIDQIQIPRRTTTFHQPNRFKVWISILKFDLAPKFGLVDEASVLMQPQEDCTGMLRFKLFKLRYEFVDLHQDGIAIGTVHDCNRKFNSSLMDHSDQGTFRSTKNIFMFGRGGRPNLRCVYRFEAQRDERIRIVLDKHSADSNLFLRSCGCNSTNTSDLPIIYTSSGKDLEVHLIAVNMTSQDDPDNIYFEATFQFIKGPYTCRETRRRSETKSRVILTNAEGSSVTACPLSENSAQSDYVEMFSSGWHDQQNFKEPQHSAGISVEYINPDHEEYFFTWMEMVPRPHQGLLGKFDGDSVAHPYCRHA</sequence>
<dbReference type="InterPro" id="IPR000859">
    <property type="entry name" value="CUB_dom"/>
</dbReference>
<evidence type="ECO:0000313" key="13">
    <source>
        <dbReference type="Proteomes" id="UP001151699"/>
    </source>
</evidence>
<dbReference type="Gene3D" id="2.60.120.290">
    <property type="entry name" value="Spermadhesin, CUB domain"/>
    <property type="match status" value="1"/>
</dbReference>
<dbReference type="Pfam" id="PF03722">
    <property type="entry name" value="Hemocyanin_N"/>
    <property type="match status" value="1"/>
</dbReference>
<dbReference type="GO" id="GO:0004097">
    <property type="term" value="F:catechol oxidase activity"/>
    <property type="evidence" value="ECO:0007669"/>
    <property type="project" value="UniProtKB-ARBA"/>
</dbReference>
<dbReference type="Pfam" id="PF03723">
    <property type="entry name" value="Hemocyanin_C"/>
    <property type="match status" value="1"/>
</dbReference>
<dbReference type="InterPro" id="IPR005203">
    <property type="entry name" value="Hemocyanin_C"/>
</dbReference>
<dbReference type="SMART" id="SM00042">
    <property type="entry name" value="CUB"/>
    <property type="match status" value="1"/>
</dbReference>
<keyword evidence="8" id="KW-0503">Monooxygenase</keyword>
<keyword evidence="5" id="KW-0479">Metal-binding</keyword>
<keyword evidence="13" id="KW-1185">Reference proteome</keyword>